<dbReference type="Pfam" id="PF00612">
    <property type="entry name" value="IQ"/>
    <property type="match status" value="2"/>
</dbReference>
<dbReference type="PROSITE" id="PS51456">
    <property type="entry name" value="MYOSIN_MOTOR"/>
    <property type="match status" value="1"/>
</dbReference>
<feature type="region of interest" description="Actin-binding" evidence="7">
    <location>
        <begin position="622"/>
        <end position="644"/>
    </location>
</feature>
<evidence type="ECO:0000259" key="8">
    <source>
        <dbReference type="PROSITE" id="PS51456"/>
    </source>
</evidence>
<dbReference type="PROSITE" id="PS50096">
    <property type="entry name" value="IQ"/>
    <property type="match status" value="2"/>
</dbReference>
<dbReference type="PANTHER" id="PTHR13140">
    <property type="entry name" value="MYOSIN"/>
    <property type="match status" value="1"/>
</dbReference>
<comment type="similarity">
    <text evidence="7">Belongs to the TRAFAC class myosin-kinesin ATPase superfamily. Myosin family.</text>
</comment>
<sequence length="1523" mass="177044">MAKKSQPQVDLSWVVPNALCWQDLDNKDPMFSPAVVISSDGKIITIKLESGGQIQCKPTQVLERADPTILGNKGFDDMVNMEILNDAELLNNLIYRFGKDIIFTYVGPTLLVINPFKQIQGLMGADIRNQYIDDIVKKNRLIKDLPPHVYAIAAQAYRQLFENEKNQAIVISGESGAGKTENAKFSMNLLTSIASDGSSKDKIEDQILGCNPILEAFGNAKTVRNNNSSRFGKYVRIIVDDKTRQIKGAEIINYLMEKSRINQQGKNERNFHIFYFFLQGLPQELLNKFGVTMKMEEFNYLNSSKTYTIPNVDDAEMFKEIQESFSILGMQNDFENIVQTVLAVLHLGNLEFNISTLTDTQPASVNESLVERLLELSNQQLSQALTLKSRVINKQTILSPLTPDECQFTRDSLAKDIYDRLFNWLVIQLNKVLKPKVESKTSVGLLDIYGFEVFDKNGFEQIMINYTNEKLHQLYIQYVFKEEEKIFIEEGLKDHLGQLEFQDNTSVIELIDKQPGGIFSILDESCSVKSSDDGFLQKIRTVHKSNPLIKTPKMPSDPSFILVHTAKDVCYTVTGFREKNKDEMSVQTISIISQTKNPLLKQLYTMEGMKEKMISQKIKKEMIELMTELHQCDVHFIRCIKPNESKLPNQVFSEMTLKQIRYLGVLDSLKVRKESYSIRRPYQFFYKRYADMTRNEIYSKLIKKPDINFRQLVLDMFKQHMSHIDQKQVLFGKTKIFIRNSGLQMIEDSYNKIVTLKHQRAAKLQRSYKIYKMNQHLKKMMRIAMTLRTLAQRIRFKVQVRKRIKAASVIQAWYKKLHEKRLQQKYEKSALHLKLYFERYNVLRDVARKKLAISKIQKFGRYVVQSKQERKVREIKNVFQKIIDDAWQMILVKKAIIIQSNFRGNQVRKKNKKQVHQIKNAGRKIKMEASVIKVQAAIRRFIARSQFRRAHDAAYLIQGYFRMKLLSTMFQRMRAAARCVQKFARIYLQKQMAYKKNYESFVLPWEKNVQQQKHDASNLWVLTNENIENEEIQPLLETCLIQWRPRLPKIALFSVPIDIDILSDIYQCYNPNYSYSRTLLNIIIQQFRKDHPIQSYFTTEESTLCVTLGGTAIFEFGSGQLILNKDTFDTVEKNIFPDFIRIKSISCSDEFILVTTADGSLLQYGDQYKQIKYKPHYINKECTMSSKKYIVSDNKVFSLMNLNVNIPIKQKAKMISCGNQFIVTLCESGQLYSWGENYEGELGLGDRRYRHEPCLINIEKVLQVCCGFKHVIAKTRSKIYTWGWGERGQLGNSELKNEFLPKPLNITALWVSAGRTSSSIITNDRIIMQCGTNSILNHQEKFEPVTLSFTLNSMIPIRIISTWSKTIEITYVTFANTISLPENQLSKSLKILNHLNQIWSESSDPHSIDPPFNQSISNYLYEASMRKSNQFNKQQIKNHFKLQKEMLYIEDDRDWAMRKKILVEDIKSHQKTVTKTDKIKAIRQRFLDLMSKSEDQMTNDDKAFINQIQNNEKIQALLKSIEQ</sequence>
<dbReference type="EMBL" id="CAJJDM010000006">
    <property type="protein sequence ID" value="CAD8045188.1"/>
    <property type="molecule type" value="Genomic_DNA"/>
</dbReference>
<dbReference type="SMART" id="SM00242">
    <property type="entry name" value="MYSc"/>
    <property type="match status" value="1"/>
</dbReference>
<keyword evidence="5 7" id="KW-0009">Actin-binding</keyword>
<evidence type="ECO:0000313" key="9">
    <source>
        <dbReference type="EMBL" id="CAD8045188.1"/>
    </source>
</evidence>
<keyword evidence="4 7" id="KW-0505">Motor protein</keyword>
<evidence type="ECO:0000256" key="2">
    <source>
        <dbReference type="ARBA" id="ARBA00022840"/>
    </source>
</evidence>
<keyword evidence="2 7" id="KW-0067">ATP-binding</keyword>
<dbReference type="GO" id="GO:0000146">
    <property type="term" value="F:microfilament motor activity"/>
    <property type="evidence" value="ECO:0007669"/>
    <property type="project" value="TreeGrafter"/>
</dbReference>
<dbReference type="Proteomes" id="UP000688137">
    <property type="component" value="Unassembled WGS sequence"/>
</dbReference>
<feature type="repeat" description="RCC1" evidence="6">
    <location>
        <begin position="1229"/>
        <end position="1277"/>
    </location>
</feature>
<evidence type="ECO:0000256" key="4">
    <source>
        <dbReference type="ARBA" id="ARBA00023175"/>
    </source>
</evidence>
<protein>
    <recommendedName>
        <fullName evidence="8">Myosin motor domain-containing protein</fullName>
    </recommendedName>
</protein>
<dbReference type="InterPro" id="IPR001609">
    <property type="entry name" value="Myosin_head_motor_dom-like"/>
</dbReference>
<evidence type="ECO:0000256" key="6">
    <source>
        <dbReference type="PROSITE-ProRule" id="PRU00235"/>
    </source>
</evidence>
<gene>
    <name evidence="9" type="ORF">PPRIM_AZ9-3.1.T0090214</name>
</gene>
<evidence type="ECO:0000256" key="1">
    <source>
        <dbReference type="ARBA" id="ARBA00022741"/>
    </source>
</evidence>
<dbReference type="GO" id="GO:0005524">
    <property type="term" value="F:ATP binding"/>
    <property type="evidence" value="ECO:0007669"/>
    <property type="project" value="UniProtKB-UniRule"/>
</dbReference>
<dbReference type="GO" id="GO:0016020">
    <property type="term" value="C:membrane"/>
    <property type="evidence" value="ECO:0007669"/>
    <property type="project" value="TreeGrafter"/>
</dbReference>
<keyword evidence="3 7" id="KW-0518">Myosin</keyword>
<dbReference type="GO" id="GO:0051015">
    <property type="term" value="F:actin filament binding"/>
    <property type="evidence" value="ECO:0007669"/>
    <property type="project" value="TreeGrafter"/>
</dbReference>
<dbReference type="PANTHER" id="PTHR13140:SF706">
    <property type="entry name" value="DILUTE CLASS UNCONVENTIONAL MYOSIN, ISOFORM C"/>
    <property type="match status" value="1"/>
</dbReference>
<feature type="repeat" description="RCC1" evidence="6">
    <location>
        <begin position="1277"/>
        <end position="1324"/>
    </location>
</feature>
<feature type="binding site" evidence="7">
    <location>
        <begin position="173"/>
        <end position="180"/>
    </location>
    <ligand>
        <name>ATP</name>
        <dbReference type="ChEBI" id="CHEBI:30616"/>
    </ligand>
</feature>
<keyword evidence="10" id="KW-1185">Reference proteome</keyword>
<name>A0A8S1K4D2_PARPR</name>
<dbReference type="OMA" id="PDINFRQ"/>
<dbReference type="InterPro" id="IPR000048">
    <property type="entry name" value="IQ_motif_EF-hand-BS"/>
</dbReference>
<proteinExistence type="inferred from homology"/>
<feature type="domain" description="Myosin motor" evidence="8">
    <location>
        <begin position="73"/>
        <end position="751"/>
    </location>
</feature>
<dbReference type="GO" id="GO:0007015">
    <property type="term" value="P:actin filament organization"/>
    <property type="evidence" value="ECO:0007669"/>
    <property type="project" value="TreeGrafter"/>
</dbReference>
<accession>A0A8S1K4D2</accession>
<organism evidence="9 10">
    <name type="scientific">Paramecium primaurelia</name>
    <dbReference type="NCBI Taxonomy" id="5886"/>
    <lineage>
        <taxon>Eukaryota</taxon>
        <taxon>Sar</taxon>
        <taxon>Alveolata</taxon>
        <taxon>Ciliophora</taxon>
        <taxon>Intramacronucleata</taxon>
        <taxon>Oligohymenophorea</taxon>
        <taxon>Peniculida</taxon>
        <taxon>Parameciidae</taxon>
        <taxon>Paramecium</taxon>
    </lineage>
</organism>
<keyword evidence="1 7" id="KW-0547">Nucleotide-binding</keyword>
<evidence type="ECO:0000256" key="7">
    <source>
        <dbReference type="PROSITE-ProRule" id="PRU00782"/>
    </source>
</evidence>
<dbReference type="PROSITE" id="PS50012">
    <property type="entry name" value="RCC1_3"/>
    <property type="match status" value="2"/>
</dbReference>
<dbReference type="GO" id="GO:0016459">
    <property type="term" value="C:myosin complex"/>
    <property type="evidence" value="ECO:0007669"/>
    <property type="project" value="UniProtKB-KW"/>
</dbReference>
<dbReference type="GO" id="GO:0005737">
    <property type="term" value="C:cytoplasm"/>
    <property type="evidence" value="ECO:0007669"/>
    <property type="project" value="TreeGrafter"/>
</dbReference>
<dbReference type="FunFam" id="1.10.10.820:FF:000001">
    <property type="entry name" value="Myosin heavy chain"/>
    <property type="match status" value="1"/>
</dbReference>
<comment type="caution">
    <text evidence="9">The sequence shown here is derived from an EMBL/GenBank/DDBJ whole genome shotgun (WGS) entry which is preliminary data.</text>
</comment>
<dbReference type="Pfam" id="PF00063">
    <property type="entry name" value="Myosin_head"/>
    <property type="match status" value="1"/>
</dbReference>
<dbReference type="InterPro" id="IPR000408">
    <property type="entry name" value="Reg_chr_condens"/>
</dbReference>
<dbReference type="Pfam" id="PF00415">
    <property type="entry name" value="RCC1"/>
    <property type="match status" value="2"/>
</dbReference>
<evidence type="ECO:0000313" key="10">
    <source>
        <dbReference type="Proteomes" id="UP000688137"/>
    </source>
</evidence>
<dbReference type="SMART" id="SM00015">
    <property type="entry name" value="IQ"/>
    <property type="match status" value="5"/>
</dbReference>
<evidence type="ECO:0000256" key="3">
    <source>
        <dbReference type="ARBA" id="ARBA00023123"/>
    </source>
</evidence>
<reference evidence="9" key="1">
    <citation type="submission" date="2021-01" db="EMBL/GenBank/DDBJ databases">
        <authorList>
            <consortium name="Genoscope - CEA"/>
            <person name="William W."/>
        </authorList>
    </citation>
    <scope>NUCLEOTIDE SEQUENCE</scope>
</reference>
<evidence type="ECO:0000256" key="5">
    <source>
        <dbReference type="ARBA" id="ARBA00023203"/>
    </source>
</evidence>